<dbReference type="SUPFAM" id="SSF53474">
    <property type="entry name" value="alpha/beta-Hydrolases"/>
    <property type="match status" value="1"/>
</dbReference>
<dbReference type="PANTHER" id="PTHR40841:SF2">
    <property type="entry name" value="SIDEROPHORE-DEGRADING ESTERASE (EUROFUNG)"/>
    <property type="match status" value="1"/>
</dbReference>
<evidence type="ECO:0000313" key="3">
    <source>
        <dbReference type="EMBL" id="MCV9884430.1"/>
    </source>
</evidence>
<comment type="similarity">
    <text evidence="1">Belongs to the esterase D family.</text>
</comment>
<keyword evidence="2 3" id="KW-0378">Hydrolase</keyword>
<dbReference type="InterPro" id="IPR000801">
    <property type="entry name" value="Esterase-like"/>
</dbReference>
<keyword evidence="4" id="KW-1185">Reference proteome</keyword>
<dbReference type="Pfam" id="PF00756">
    <property type="entry name" value="Esterase"/>
    <property type="match status" value="1"/>
</dbReference>
<organism evidence="3 4">
    <name type="scientific">Metabacillus halosaccharovorans</name>
    <dbReference type="NCBI Taxonomy" id="930124"/>
    <lineage>
        <taxon>Bacteria</taxon>
        <taxon>Bacillati</taxon>
        <taxon>Bacillota</taxon>
        <taxon>Bacilli</taxon>
        <taxon>Bacillales</taxon>
        <taxon>Bacillaceae</taxon>
        <taxon>Metabacillus</taxon>
    </lineage>
</organism>
<evidence type="ECO:0000256" key="2">
    <source>
        <dbReference type="ARBA" id="ARBA00022801"/>
    </source>
</evidence>
<dbReference type="RefSeq" id="WP_264141391.1">
    <property type="nucleotide sequence ID" value="NZ_JAOYEY010000018.1"/>
</dbReference>
<dbReference type="PANTHER" id="PTHR40841">
    <property type="entry name" value="SIDEROPHORE TRIACETYLFUSARININE C ESTERASE"/>
    <property type="match status" value="1"/>
</dbReference>
<dbReference type="EMBL" id="JAOYEY010000018">
    <property type="protein sequence ID" value="MCV9884430.1"/>
    <property type="molecule type" value="Genomic_DNA"/>
</dbReference>
<accession>A0ABT3DBJ5</accession>
<dbReference type="InterPro" id="IPR052558">
    <property type="entry name" value="Siderophore_Hydrolase_D"/>
</dbReference>
<evidence type="ECO:0000256" key="1">
    <source>
        <dbReference type="ARBA" id="ARBA00005622"/>
    </source>
</evidence>
<dbReference type="GO" id="GO:0016787">
    <property type="term" value="F:hydrolase activity"/>
    <property type="evidence" value="ECO:0007669"/>
    <property type="project" value="UniProtKB-KW"/>
</dbReference>
<evidence type="ECO:0000313" key="4">
    <source>
        <dbReference type="Proteomes" id="UP001526147"/>
    </source>
</evidence>
<gene>
    <name evidence="3" type="ORF">OIH86_02045</name>
</gene>
<reference evidence="3 4" key="1">
    <citation type="submission" date="2022-10" db="EMBL/GenBank/DDBJ databases">
        <title>Draft genome assembly of moderately radiation resistant bacterium Metabacillus halosaccharovorans.</title>
        <authorList>
            <person name="Pal S."/>
            <person name="Gopinathan A."/>
        </authorList>
    </citation>
    <scope>NUCLEOTIDE SEQUENCE [LARGE SCALE GENOMIC DNA]</scope>
    <source>
        <strain evidence="3 4">VITHBRA001</strain>
    </source>
</reference>
<dbReference type="Gene3D" id="3.40.50.1820">
    <property type="entry name" value="alpha/beta hydrolase"/>
    <property type="match status" value="1"/>
</dbReference>
<protein>
    <submittedName>
        <fullName evidence="3">Alpha/beta hydrolase-fold protein</fullName>
    </submittedName>
</protein>
<sequence>MKNVLTNEIPFTITGTKQFTFESEKNRLYQILVFIPNEAPPETGFPIIYLLDGNSIFGTVVEAVRIQSRKPEKTGVIPSIVVGVGYPTSEPFSKERFYDYTMGEPEIEIPANKMDGATSQRHGGAEEFLRFLQNELKPAMEQTYPIDQKKQTLFGHSLGGLFVLHTLFTSPTSFQTYIAGSPSIHWNQSIILEEERLFHQLCETGEIKANVLVGIGELERWHHTNVGELAKSMVDRLSTRSRLKVEFIQFENEGHVSVLPPLISRSLRFALQ</sequence>
<dbReference type="InterPro" id="IPR029058">
    <property type="entry name" value="AB_hydrolase_fold"/>
</dbReference>
<proteinExistence type="inferred from homology"/>
<comment type="caution">
    <text evidence="3">The sequence shown here is derived from an EMBL/GenBank/DDBJ whole genome shotgun (WGS) entry which is preliminary data.</text>
</comment>
<dbReference type="Proteomes" id="UP001526147">
    <property type="component" value="Unassembled WGS sequence"/>
</dbReference>
<name>A0ABT3DBJ5_9BACI</name>